<comment type="PTM">
    <text evidence="9">Cleaved by prepilin peptidase.</text>
</comment>
<evidence type="ECO:0000256" key="9">
    <source>
        <dbReference type="RuleBase" id="RU368030"/>
    </source>
</evidence>
<dbReference type="Proteomes" id="UP000198706">
    <property type="component" value="Unassembled WGS sequence"/>
</dbReference>
<dbReference type="PANTHER" id="PTHR38779:SF2">
    <property type="entry name" value="TYPE II SECRETION SYSTEM PROTEIN I-RELATED"/>
    <property type="match status" value="1"/>
</dbReference>
<dbReference type="InterPro" id="IPR003413">
    <property type="entry name" value="T2SS_GspI_C"/>
</dbReference>
<evidence type="ECO:0000256" key="1">
    <source>
        <dbReference type="ARBA" id="ARBA00004377"/>
    </source>
</evidence>
<evidence type="ECO:0000256" key="6">
    <source>
        <dbReference type="ARBA" id="ARBA00022692"/>
    </source>
</evidence>
<feature type="domain" description="Type II secretion system protein GspI C-terminal" evidence="10">
    <location>
        <begin position="47"/>
        <end position="132"/>
    </location>
</feature>
<dbReference type="InterPro" id="IPR010052">
    <property type="entry name" value="T2SS_protein-GspI"/>
</dbReference>
<comment type="similarity">
    <text evidence="2 9">Belongs to the GSP I family.</text>
</comment>
<dbReference type="RefSeq" id="WP_084338672.1">
    <property type="nucleotide sequence ID" value="NZ_FNFD01000037.1"/>
</dbReference>
<dbReference type="STRING" id="137658.SAMN05216186_13721"/>
<reference evidence="11 12" key="1">
    <citation type="submission" date="2016-10" db="EMBL/GenBank/DDBJ databases">
        <authorList>
            <person name="de Groot N.N."/>
        </authorList>
    </citation>
    <scope>NUCLEOTIDE SEQUENCE [LARGE SCALE GENOMIC DNA]</scope>
    <source>
        <strain evidence="11 12">JCM 21544</strain>
    </source>
</reference>
<dbReference type="PROSITE" id="PS00409">
    <property type="entry name" value="PROKAR_NTER_METHYL"/>
    <property type="match status" value="1"/>
</dbReference>
<accession>A0A1G9PAJ5</accession>
<keyword evidence="7 9" id="KW-1133">Transmembrane helix</keyword>
<dbReference type="NCBIfam" id="TIGR02532">
    <property type="entry name" value="IV_pilin_GFxxxE"/>
    <property type="match status" value="1"/>
</dbReference>
<dbReference type="GO" id="GO:0015628">
    <property type="term" value="P:protein secretion by the type II secretion system"/>
    <property type="evidence" value="ECO:0007669"/>
    <property type="project" value="UniProtKB-UniRule"/>
</dbReference>
<dbReference type="EMBL" id="FNFD01000037">
    <property type="protein sequence ID" value="SDL95816.1"/>
    <property type="molecule type" value="Genomic_DNA"/>
</dbReference>
<dbReference type="AlphaFoldDB" id="A0A1G9PAJ5"/>
<dbReference type="GO" id="GO:0015627">
    <property type="term" value="C:type II protein secretion system complex"/>
    <property type="evidence" value="ECO:0007669"/>
    <property type="project" value="UniProtKB-UniRule"/>
</dbReference>
<keyword evidence="5 9" id="KW-0997">Cell inner membrane</keyword>
<organism evidence="11 12">
    <name type="scientific">Pseudomonas indica</name>
    <dbReference type="NCBI Taxonomy" id="137658"/>
    <lineage>
        <taxon>Bacteria</taxon>
        <taxon>Pseudomonadati</taxon>
        <taxon>Pseudomonadota</taxon>
        <taxon>Gammaproteobacteria</taxon>
        <taxon>Pseudomonadales</taxon>
        <taxon>Pseudomonadaceae</taxon>
        <taxon>Pseudomonas</taxon>
    </lineage>
</organism>
<feature type="transmembrane region" description="Helical" evidence="9">
    <location>
        <begin position="12"/>
        <end position="37"/>
    </location>
</feature>
<proteinExistence type="inferred from homology"/>
<keyword evidence="12" id="KW-1185">Reference proteome</keyword>
<evidence type="ECO:0000313" key="11">
    <source>
        <dbReference type="EMBL" id="SDL95816.1"/>
    </source>
</evidence>
<dbReference type="Pfam" id="PF02501">
    <property type="entry name" value="T2SSI"/>
    <property type="match status" value="1"/>
</dbReference>
<gene>
    <name evidence="11" type="ORF">SAMN05216186_13721</name>
</gene>
<dbReference type="Pfam" id="PF07963">
    <property type="entry name" value="N_methyl"/>
    <property type="match status" value="1"/>
</dbReference>
<dbReference type="InterPro" id="IPR012902">
    <property type="entry name" value="N_methyl_site"/>
</dbReference>
<sequence length="135" mass="14747">MKPVFGRRPRSGGFTLLEVLVALAIFATVAAVVLSAAGRSLTNAMRLEEKTLAGWIADNRITELQLANPSPGEGRENKELEYAGRRWETLSEIEATSDPGMRRVTVWVAPRPERSSGTPLRDRAVVSLTGFIGVR</sequence>
<evidence type="ECO:0000256" key="2">
    <source>
        <dbReference type="ARBA" id="ARBA00008358"/>
    </source>
</evidence>
<evidence type="ECO:0000313" key="12">
    <source>
        <dbReference type="Proteomes" id="UP000198706"/>
    </source>
</evidence>
<protein>
    <recommendedName>
        <fullName evidence="9">Type II secretion system protein I</fullName>
        <shortName evidence="9">T2SS minor pseudopilin I</shortName>
    </recommendedName>
</protein>
<comment type="function">
    <text evidence="9">Component of the type II secretion system required for the energy-dependent secretion of extracellular factors such as proteases and toxins from the periplasm.</text>
</comment>
<dbReference type="InterPro" id="IPR045584">
    <property type="entry name" value="Pilin-like"/>
</dbReference>
<keyword evidence="8 9" id="KW-0472">Membrane</keyword>
<keyword evidence="3" id="KW-1003">Cell membrane</keyword>
<evidence type="ECO:0000259" key="10">
    <source>
        <dbReference type="Pfam" id="PF02501"/>
    </source>
</evidence>
<dbReference type="SUPFAM" id="SSF54523">
    <property type="entry name" value="Pili subunits"/>
    <property type="match status" value="2"/>
</dbReference>
<evidence type="ECO:0000256" key="7">
    <source>
        <dbReference type="ARBA" id="ARBA00022989"/>
    </source>
</evidence>
<evidence type="ECO:0000256" key="5">
    <source>
        <dbReference type="ARBA" id="ARBA00022519"/>
    </source>
</evidence>
<name>A0A1G9PAJ5_9PSED</name>
<keyword evidence="6 9" id="KW-0812">Transmembrane</keyword>
<evidence type="ECO:0000256" key="4">
    <source>
        <dbReference type="ARBA" id="ARBA00022481"/>
    </source>
</evidence>
<dbReference type="PANTHER" id="PTHR38779">
    <property type="entry name" value="TYPE II SECRETION SYSTEM PROTEIN I-RELATED"/>
    <property type="match status" value="1"/>
</dbReference>
<evidence type="ECO:0000256" key="3">
    <source>
        <dbReference type="ARBA" id="ARBA00022475"/>
    </source>
</evidence>
<evidence type="ECO:0000256" key="8">
    <source>
        <dbReference type="ARBA" id="ARBA00023136"/>
    </source>
</evidence>
<dbReference type="Gene3D" id="3.30.1300.30">
    <property type="entry name" value="GSPII I/J protein-like"/>
    <property type="match status" value="1"/>
</dbReference>
<comment type="subcellular location">
    <subcellularLocation>
        <location evidence="1 9">Cell inner membrane</location>
        <topology evidence="1 9">Single-pass membrane protein</topology>
    </subcellularLocation>
</comment>
<comment type="subunit">
    <text evidence="9">Type II secretion is composed of four main components: the outer membrane complex, the inner membrane complex, the cytoplasmic secretion ATPase and the periplasm-spanning pseudopilus.</text>
</comment>
<dbReference type="GO" id="GO:0005886">
    <property type="term" value="C:plasma membrane"/>
    <property type="evidence" value="ECO:0007669"/>
    <property type="project" value="UniProtKB-SubCell"/>
</dbReference>
<keyword evidence="4 9" id="KW-0488">Methylation</keyword>
<dbReference type="NCBIfam" id="TIGR01707">
    <property type="entry name" value="gspI"/>
    <property type="match status" value="1"/>
</dbReference>